<protein>
    <submittedName>
        <fullName evidence="3">Uncharacterized protein</fullName>
    </submittedName>
</protein>
<gene>
    <name evidence="3" type="ORF">UPYG_G00255730</name>
</gene>
<evidence type="ECO:0000256" key="1">
    <source>
        <dbReference type="SAM" id="MobiDB-lite"/>
    </source>
</evidence>
<dbReference type="Proteomes" id="UP001557470">
    <property type="component" value="Unassembled WGS sequence"/>
</dbReference>
<accession>A0ABD0W8D6</accession>
<reference evidence="3 4" key="1">
    <citation type="submission" date="2024-06" db="EMBL/GenBank/DDBJ databases">
        <authorList>
            <person name="Pan Q."/>
            <person name="Wen M."/>
            <person name="Jouanno E."/>
            <person name="Zahm M."/>
            <person name="Klopp C."/>
            <person name="Cabau C."/>
            <person name="Louis A."/>
            <person name="Berthelot C."/>
            <person name="Parey E."/>
            <person name="Roest Crollius H."/>
            <person name="Montfort J."/>
            <person name="Robinson-Rechavi M."/>
            <person name="Bouchez O."/>
            <person name="Lampietro C."/>
            <person name="Lopez Roques C."/>
            <person name="Donnadieu C."/>
            <person name="Postlethwait J."/>
            <person name="Bobe J."/>
            <person name="Verreycken H."/>
            <person name="Guiguen Y."/>
        </authorList>
    </citation>
    <scope>NUCLEOTIDE SEQUENCE [LARGE SCALE GENOMIC DNA]</scope>
    <source>
        <strain evidence="3">Up_M1</strain>
        <tissue evidence="3">Testis</tissue>
    </source>
</reference>
<sequence>MAGWTKAWWMAVPQLLESWYGSLLNLYQSWLPPMSGGSGVATRGRGITCQTDPGSEPKTSGQEDAVATETGRGRQRGKAETVGMCRPELGA</sequence>
<proteinExistence type="predicted"/>
<feature type="region of interest" description="Disordered" evidence="1">
    <location>
        <begin position="38"/>
        <end position="91"/>
    </location>
</feature>
<feature type="chain" id="PRO_5044818362" evidence="2">
    <location>
        <begin position="19"/>
        <end position="91"/>
    </location>
</feature>
<keyword evidence="2" id="KW-0732">Signal</keyword>
<feature type="signal peptide" evidence="2">
    <location>
        <begin position="1"/>
        <end position="18"/>
    </location>
</feature>
<evidence type="ECO:0000256" key="2">
    <source>
        <dbReference type="SAM" id="SignalP"/>
    </source>
</evidence>
<evidence type="ECO:0000313" key="4">
    <source>
        <dbReference type="Proteomes" id="UP001557470"/>
    </source>
</evidence>
<dbReference type="AlphaFoldDB" id="A0ABD0W8D6"/>
<dbReference type="EMBL" id="JAGEUA010000008">
    <property type="protein sequence ID" value="KAL0967699.1"/>
    <property type="molecule type" value="Genomic_DNA"/>
</dbReference>
<comment type="caution">
    <text evidence="3">The sequence shown here is derived from an EMBL/GenBank/DDBJ whole genome shotgun (WGS) entry which is preliminary data.</text>
</comment>
<name>A0ABD0W8D6_UMBPY</name>
<feature type="compositionally biased region" description="Polar residues" evidence="1">
    <location>
        <begin position="48"/>
        <end position="62"/>
    </location>
</feature>
<organism evidence="3 4">
    <name type="scientific">Umbra pygmaea</name>
    <name type="common">Eastern mudminnow</name>
    <dbReference type="NCBI Taxonomy" id="75934"/>
    <lineage>
        <taxon>Eukaryota</taxon>
        <taxon>Metazoa</taxon>
        <taxon>Chordata</taxon>
        <taxon>Craniata</taxon>
        <taxon>Vertebrata</taxon>
        <taxon>Euteleostomi</taxon>
        <taxon>Actinopterygii</taxon>
        <taxon>Neopterygii</taxon>
        <taxon>Teleostei</taxon>
        <taxon>Protacanthopterygii</taxon>
        <taxon>Esociformes</taxon>
        <taxon>Umbridae</taxon>
        <taxon>Umbra</taxon>
    </lineage>
</organism>
<evidence type="ECO:0000313" key="3">
    <source>
        <dbReference type="EMBL" id="KAL0967699.1"/>
    </source>
</evidence>
<keyword evidence="4" id="KW-1185">Reference proteome</keyword>